<comment type="caution">
    <text evidence="2">The sequence shown here is derived from an EMBL/GenBank/DDBJ whole genome shotgun (WGS) entry which is preliminary data.</text>
</comment>
<feature type="region of interest" description="Disordered" evidence="1">
    <location>
        <begin position="1"/>
        <end position="62"/>
    </location>
</feature>
<evidence type="ECO:0000313" key="3">
    <source>
        <dbReference type="Proteomes" id="UP001458880"/>
    </source>
</evidence>
<organism evidence="2 3">
    <name type="scientific">Popillia japonica</name>
    <name type="common">Japanese beetle</name>
    <dbReference type="NCBI Taxonomy" id="7064"/>
    <lineage>
        <taxon>Eukaryota</taxon>
        <taxon>Metazoa</taxon>
        <taxon>Ecdysozoa</taxon>
        <taxon>Arthropoda</taxon>
        <taxon>Hexapoda</taxon>
        <taxon>Insecta</taxon>
        <taxon>Pterygota</taxon>
        <taxon>Neoptera</taxon>
        <taxon>Endopterygota</taxon>
        <taxon>Coleoptera</taxon>
        <taxon>Polyphaga</taxon>
        <taxon>Scarabaeiformia</taxon>
        <taxon>Scarabaeidae</taxon>
        <taxon>Rutelinae</taxon>
        <taxon>Popillia</taxon>
    </lineage>
</organism>
<dbReference type="AlphaFoldDB" id="A0AAW1IEY4"/>
<name>A0AAW1IEY4_POPJA</name>
<evidence type="ECO:0000256" key="1">
    <source>
        <dbReference type="SAM" id="MobiDB-lite"/>
    </source>
</evidence>
<evidence type="ECO:0000313" key="2">
    <source>
        <dbReference type="EMBL" id="KAK9688381.1"/>
    </source>
</evidence>
<accession>A0AAW1IEY4</accession>
<feature type="compositionally biased region" description="Polar residues" evidence="1">
    <location>
        <begin position="1"/>
        <end position="14"/>
    </location>
</feature>
<reference evidence="2 3" key="1">
    <citation type="journal article" date="2024" name="BMC Genomics">
        <title>De novo assembly and annotation of Popillia japonica's genome with initial clues to its potential as an invasive pest.</title>
        <authorList>
            <person name="Cucini C."/>
            <person name="Boschi S."/>
            <person name="Funari R."/>
            <person name="Cardaioli E."/>
            <person name="Iannotti N."/>
            <person name="Marturano G."/>
            <person name="Paoli F."/>
            <person name="Bruttini M."/>
            <person name="Carapelli A."/>
            <person name="Frati F."/>
            <person name="Nardi F."/>
        </authorList>
    </citation>
    <scope>NUCLEOTIDE SEQUENCE [LARGE SCALE GENOMIC DNA]</scope>
    <source>
        <strain evidence="2">DMR45628</strain>
    </source>
</reference>
<dbReference type="Proteomes" id="UP001458880">
    <property type="component" value="Unassembled WGS sequence"/>
</dbReference>
<feature type="compositionally biased region" description="Polar residues" evidence="1">
    <location>
        <begin position="25"/>
        <end position="41"/>
    </location>
</feature>
<protein>
    <submittedName>
        <fullName evidence="2">Uncharacterized protein</fullName>
    </submittedName>
</protein>
<dbReference type="EMBL" id="JASPKY010000593">
    <property type="protein sequence ID" value="KAK9688381.1"/>
    <property type="molecule type" value="Genomic_DNA"/>
</dbReference>
<gene>
    <name evidence="2" type="ORF">QE152_g35586</name>
</gene>
<proteinExistence type="predicted"/>
<keyword evidence="3" id="KW-1185">Reference proteome</keyword>
<sequence length="87" mass="9597">MLSLPTVFSHSQQFHHPPFDKEKTTYNTHTPQNSSTGTDSPPKSPAMRLSGDQTAPRRDTELSVNSVDRLILSGTTDVIMLRDITGT</sequence>